<keyword evidence="1" id="KW-0805">Transcription regulation</keyword>
<evidence type="ECO:0000313" key="4">
    <source>
        <dbReference type="EMBL" id="MCX2718800.1"/>
    </source>
</evidence>
<reference evidence="4" key="1">
    <citation type="submission" date="2022-11" db="EMBL/GenBank/DDBJ databases">
        <title>The characterization of three novel Bacteroidetes species and genomic analysis of their roles in tidal elemental geochemical cycles.</title>
        <authorList>
            <person name="Ma K.-J."/>
        </authorList>
    </citation>
    <scope>NUCLEOTIDE SEQUENCE</scope>
    <source>
        <strain evidence="4">M415</strain>
    </source>
</reference>
<name>A0AAE3SMT7_9FLAO</name>
<dbReference type="AlphaFoldDB" id="A0AAE3SMT7"/>
<feature type="domain" description="HTH araC/xylS-type" evidence="3">
    <location>
        <begin position="208"/>
        <end position="306"/>
    </location>
</feature>
<proteinExistence type="predicted"/>
<organism evidence="4 5">
    <name type="scientific">Lentiprolixibacter aurantiacus</name>
    <dbReference type="NCBI Taxonomy" id="2993939"/>
    <lineage>
        <taxon>Bacteria</taxon>
        <taxon>Pseudomonadati</taxon>
        <taxon>Bacteroidota</taxon>
        <taxon>Flavobacteriia</taxon>
        <taxon>Flavobacteriales</taxon>
        <taxon>Flavobacteriaceae</taxon>
        <taxon>Lentiprolixibacter</taxon>
    </lineage>
</organism>
<dbReference type="PROSITE" id="PS01124">
    <property type="entry name" value="HTH_ARAC_FAMILY_2"/>
    <property type="match status" value="1"/>
</dbReference>
<keyword evidence="2" id="KW-0804">Transcription</keyword>
<comment type="caution">
    <text evidence="4">The sequence shown here is derived from an EMBL/GenBank/DDBJ whole genome shotgun (WGS) entry which is preliminary data.</text>
</comment>
<evidence type="ECO:0000256" key="1">
    <source>
        <dbReference type="ARBA" id="ARBA00023015"/>
    </source>
</evidence>
<dbReference type="PANTHER" id="PTHR47893:SF1">
    <property type="entry name" value="REGULATORY PROTEIN PCHR"/>
    <property type="match status" value="1"/>
</dbReference>
<dbReference type="Proteomes" id="UP001207116">
    <property type="component" value="Unassembled WGS sequence"/>
</dbReference>
<sequence>MILKIHPKGHKFVSLLLFLGMTRDIIDIQDFTILVEEAFSDKVVVDACSFDEPVIAVALYGSGDVHLDMRYADKNKEYNHTKGLALSFYADEHVVCEHTVSAGKPLQCLVIATALKNLDKLPNAEGELFSQMLNQLVHPQDHYVEGPRFFMSPEMQDLVNAVFENKYEGKMKMMFFRSQVTLLLAHFLGQLSTMKGPSIKDSEREKLLAAKSILDHNLDSPPSLTDLAREIGVNTFKLKKNFKALFGVPVFKYLQETRLTTAYDLLKNQEATVQEAAWQVGYDSLSSFSNAFTQKFGYRPSQVRTTTS</sequence>
<dbReference type="GO" id="GO:0043565">
    <property type="term" value="F:sequence-specific DNA binding"/>
    <property type="evidence" value="ECO:0007669"/>
    <property type="project" value="InterPro"/>
</dbReference>
<dbReference type="InterPro" id="IPR053142">
    <property type="entry name" value="PchR_regulatory_protein"/>
</dbReference>
<dbReference type="InterPro" id="IPR018060">
    <property type="entry name" value="HTH_AraC"/>
</dbReference>
<evidence type="ECO:0000259" key="3">
    <source>
        <dbReference type="PROSITE" id="PS01124"/>
    </source>
</evidence>
<dbReference type="PANTHER" id="PTHR47893">
    <property type="entry name" value="REGULATORY PROTEIN PCHR"/>
    <property type="match status" value="1"/>
</dbReference>
<dbReference type="Pfam" id="PF12833">
    <property type="entry name" value="HTH_18"/>
    <property type="match status" value="1"/>
</dbReference>
<dbReference type="EMBL" id="JAPFQP010000001">
    <property type="protein sequence ID" value="MCX2718800.1"/>
    <property type="molecule type" value="Genomic_DNA"/>
</dbReference>
<accession>A0AAE3SMT7</accession>
<dbReference type="GO" id="GO:0003700">
    <property type="term" value="F:DNA-binding transcription factor activity"/>
    <property type="evidence" value="ECO:0007669"/>
    <property type="project" value="InterPro"/>
</dbReference>
<protein>
    <submittedName>
        <fullName evidence="4">AraC family transcriptional regulator</fullName>
    </submittedName>
</protein>
<dbReference type="Gene3D" id="1.10.10.60">
    <property type="entry name" value="Homeodomain-like"/>
    <property type="match status" value="2"/>
</dbReference>
<dbReference type="RefSeq" id="WP_266011105.1">
    <property type="nucleotide sequence ID" value="NZ_JAPFQP010000001.1"/>
</dbReference>
<evidence type="ECO:0000313" key="5">
    <source>
        <dbReference type="Proteomes" id="UP001207116"/>
    </source>
</evidence>
<dbReference type="InterPro" id="IPR009057">
    <property type="entry name" value="Homeodomain-like_sf"/>
</dbReference>
<keyword evidence="5" id="KW-1185">Reference proteome</keyword>
<evidence type="ECO:0000256" key="2">
    <source>
        <dbReference type="ARBA" id="ARBA00023163"/>
    </source>
</evidence>
<dbReference type="SUPFAM" id="SSF46689">
    <property type="entry name" value="Homeodomain-like"/>
    <property type="match status" value="2"/>
</dbReference>
<dbReference type="SMART" id="SM00342">
    <property type="entry name" value="HTH_ARAC"/>
    <property type="match status" value="1"/>
</dbReference>
<gene>
    <name evidence="4" type="ORF">OO016_04205</name>
</gene>